<evidence type="ECO:0000256" key="7">
    <source>
        <dbReference type="ARBA" id="ARBA00022840"/>
    </source>
</evidence>
<evidence type="ECO:0000256" key="10">
    <source>
        <dbReference type="ARBA" id="ARBA00023235"/>
    </source>
</evidence>
<gene>
    <name evidence="17" type="ORF">H9726_00195</name>
</gene>
<feature type="domain" description="UvrD-like helicase ATP-binding" evidence="15">
    <location>
        <begin position="3"/>
        <end position="458"/>
    </location>
</feature>
<dbReference type="InterPro" id="IPR011604">
    <property type="entry name" value="PDDEXK-like_dom_sf"/>
</dbReference>
<reference evidence="17" key="1">
    <citation type="journal article" date="2021" name="PeerJ">
        <title>Extensive microbial diversity within the chicken gut microbiome revealed by metagenomics and culture.</title>
        <authorList>
            <person name="Gilroy R."/>
            <person name="Ravi A."/>
            <person name="Getino M."/>
            <person name="Pursley I."/>
            <person name="Horton D.L."/>
            <person name="Alikhan N.F."/>
            <person name="Baker D."/>
            <person name="Gharbi K."/>
            <person name="Hall N."/>
            <person name="Watson M."/>
            <person name="Adriaenssens E.M."/>
            <person name="Foster-Nyarko E."/>
            <person name="Jarju S."/>
            <person name="Secka A."/>
            <person name="Antonio M."/>
            <person name="Oren A."/>
            <person name="Chaudhuri R.R."/>
            <person name="La Ragione R."/>
            <person name="Hildebrand F."/>
            <person name="Pallen M.J."/>
        </authorList>
    </citation>
    <scope>NUCLEOTIDE SEQUENCE</scope>
    <source>
        <strain evidence="17">CHK192-19661</strain>
    </source>
</reference>
<evidence type="ECO:0000256" key="9">
    <source>
        <dbReference type="ARBA" id="ARBA00023204"/>
    </source>
</evidence>
<evidence type="ECO:0000256" key="12">
    <source>
        <dbReference type="ARBA" id="ARBA00034808"/>
    </source>
</evidence>
<keyword evidence="6" id="KW-0269">Exonuclease</keyword>
<dbReference type="PROSITE" id="PS51217">
    <property type="entry name" value="UVRD_HELICASE_CTER"/>
    <property type="match status" value="1"/>
</dbReference>
<dbReference type="GO" id="GO:0043138">
    <property type="term" value="F:3'-5' DNA helicase activity"/>
    <property type="evidence" value="ECO:0007669"/>
    <property type="project" value="UniProtKB-EC"/>
</dbReference>
<dbReference type="InterPro" id="IPR014016">
    <property type="entry name" value="UvrD-like_ATP-bd"/>
</dbReference>
<dbReference type="SUPFAM" id="SSF52540">
    <property type="entry name" value="P-loop containing nucleoside triphosphate hydrolases"/>
    <property type="match status" value="1"/>
</dbReference>
<evidence type="ECO:0000256" key="14">
    <source>
        <dbReference type="PROSITE-ProRule" id="PRU00560"/>
    </source>
</evidence>
<dbReference type="EMBL" id="DXCF01000002">
    <property type="protein sequence ID" value="HIZ08881.1"/>
    <property type="molecule type" value="Genomic_DNA"/>
</dbReference>
<evidence type="ECO:0000313" key="18">
    <source>
        <dbReference type="Proteomes" id="UP000824025"/>
    </source>
</evidence>
<dbReference type="Pfam" id="PF12705">
    <property type="entry name" value="PDDEXK_1"/>
    <property type="match status" value="1"/>
</dbReference>
<evidence type="ECO:0000313" key="17">
    <source>
        <dbReference type="EMBL" id="HIZ08881.1"/>
    </source>
</evidence>
<dbReference type="Gene3D" id="1.10.486.10">
    <property type="entry name" value="PCRA, domain 4"/>
    <property type="match status" value="1"/>
</dbReference>
<evidence type="ECO:0000256" key="8">
    <source>
        <dbReference type="ARBA" id="ARBA00023125"/>
    </source>
</evidence>
<dbReference type="GO" id="GO:0033202">
    <property type="term" value="C:DNA helicase complex"/>
    <property type="evidence" value="ECO:0007669"/>
    <property type="project" value="TreeGrafter"/>
</dbReference>
<keyword evidence="7 14" id="KW-0067">ATP-binding</keyword>
<dbReference type="PANTHER" id="PTHR11070:SF48">
    <property type="entry name" value="ATP-DEPENDENT HELICASE_NUCLEASE SUBUNIT A"/>
    <property type="match status" value="1"/>
</dbReference>
<dbReference type="GO" id="GO:0003677">
    <property type="term" value="F:DNA binding"/>
    <property type="evidence" value="ECO:0007669"/>
    <property type="project" value="UniProtKB-KW"/>
</dbReference>
<dbReference type="InterPro" id="IPR027417">
    <property type="entry name" value="P-loop_NTPase"/>
</dbReference>
<accession>A0A9D2D5B3</accession>
<evidence type="ECO:0000259" key="15">
    <source>
        <dbReference type="PROSITE" id="PS51198"/>
    </source>
</evidence>
<proteinExistence type="predicted"/>
<dbReference type="Proteomes" id="UP000824025">
    <property type="component" value="Unassembled WGS sequence"/>
</dbReference>
<keyword evidence="1" id="KW-0540">Nuclease</keyword>
<dbReference type="InterPro" id="IPR000212">
    <property type="entry name" value="DNA_helicase_UvrD/REP"/>
</dbReference>
<evidence type="ECO:0000256" key="5">
    <source>
        <dbReference type="ARBA" id="ARBA00022806"/>
    </source>
</evidence>
<dbReference type="InterPro" id="IPR038726">
    <property type="entry name" value="PDDEXK_AddAB-type"/>
</dbReference>
<keyword evidence="2 14" id="KW-0547">Nucleotide-binding</keyword>
<evidence type="ECO:0000259" key="16">
    <source>
        <dbReference type="PROSITE" id="PS51217"/>
    </source>
</evidence>
<dbReference type="InterPro" id="IPR014017">
    <property type="entry name" value="DNA_helicase_UvrD-like_C"/>
</dbReference>
<dbReference type="GO" id="GO:0005829">
    <property type="term" value="C:cytosol"/>
    <property type="evidence" value="ECO:0007669"/>
    <property type="project" value="TreeGrafter"/>
</dbReference>
<keyword evidence="10" id="KW-0413">Isomerase</keyword>
<sequence>MSVRKPTPEQQAAIDAAGEVLVSASAGSGKTFVMVEKIISLILSEKAEVSSVLAVTFTNLAASEMKERLRAALVARLNSEKDAAVRARLRAQLGEVATADICTVHAFCTSVIRRYFYETDAPGNFRILDEAETDKLRGRAVDAAFDRLLAQKSPLFAGLCAAFADSRGFDNLKDVLLKSYETVIVKPDPRAFLESVPALYGEEGFARVSRELLAPALETAQKLKERCAALSEKTQPFLAGGLFGEGHKKFLGERTALADAVLGADGLFSAVSAAEAAELTRKPDARKINKSGDAAALALDAEYAALKETVDRLIKQLSGYGSEEEERSAFYASGETAKGIAELLLVYDEEFSALKRRAGALDFSDLEHYCLALLRKPQVREEVAGRYTHIFVDEYQDVNPAQEEILSLVSGRNVFMVGDVKQSIYGFRGCSASFFSEKFARLSQAGGALTLNGNFRSCTAVLDFVNDVFSQVMTPAVCSVDYAATSMIAPGAPDRQKGGEVHICFADGREGEEQPSEERGVYSVAEHLQPQADEVSAESALIADIVLSEVGKTRLDPVSGEVRNTFGDIVVLVRNKQSGGGRIIAELVRRGIPVAADAEVNVCDYPEVKALISVLQYLDNGAQDIPLAAALKSAMGGVTDEELAAVRLRAGQKVPFYVACEQYAEREKDALAEKLRAFFGLAARLRTQMQAKGAAEILSYVLSETGMELKLLASPCGAEKVRRTARLVAECGELSVPEFLARLKSGGYDVGFSESGGEGAVRVMTMHASKGLEFPVVIVAGMSGLFSNKAFTGVLQDGEWGFAPLAYDLSSRTVRETLVRAAVRERIRRRRAEDEMRLLYVAFTRAKSALYLTFARQTKFSPDKVGSASGFYDFIDLSRFEDLFYPVFGAELAPPEERVLTAGEEDAAARAEVLSRYRRPYPFAESLSLPVKTSPSALLRAAAEAREEEEERTAGEFYGSAADAAAGTAYHAFLERADFSADPDAEAARIAPLLEEEGYVPIDRAAAARILRMPVFSSLKGYDLFREREFLLCAPAREVLATAAEDEILVQGVIDLLAVKGEECVIVDYKYSSHDAARLAADYAPQLKIYAAAARRIAGVKRVRAYIVNILRGFETEVPSA</sequence>
<comment type="catalytic activity">
    <reaction evidence="11">
        <text>Couples ATP hydrolysis with the unwinding of duplex DNA by translocating in the 3'-5' direction.</text>
        <dbReference type="EC" id="5.6.2.4"/>
    </reaction>
</comment>
<evidence type="ECO:0000256" key="11">
    <source>
        <dbReference type="ARBA" id="ARBA00034617"/>
    </source>
</evidence>
<name>A0A9D2D5B3_9FIRM</name>
<keyword evidence="5 14" id="KW-0347">Helicase</keyword>
<comment type="caution">
    <text evidence="17">The sequence shown here is derived from an EMBL/GenBank/DDBJ whole genome shotgun (WGS) entry which is preliminary data.</text>
</comment>
<comment type="catalytic activity">
    <reaction evidence="13">
        <text>ATP + H2O = ADP + phosphate + H(+)</text>
        <dbReference type="Rhea" id="RHEA:13065"/>
        <dbReference type="ChEBI" id="CHEBI:15377"/>
        <dbReference type="ChEBI" id="CHEBI:15378"/>
        <dbReference type="ChEBI" id="CHEBI:30616"/>
        <dbReference type="ChEBI" id="CHEBI:43474"/>
        <dbReference type="ChEBI" id="CHEBI:456216"/>
        <dbReference type="EC" id="5.6.2.4"/>
    </reaction>
</comment>
<dbReference type="CDD" id="cd17932">
    <property type="entry name" value="DEXQc_UvrD"/>
    <property type="match status" value="1"/>
</dbReference>
<keyword evidence="3" id="KW-0227">DNA damage</keyword>
<keyword evidence="9" id="KW-0234">DNA repair</keyword>
<dbReference type="PROSITE" id="PS51198">
    <property type="entry name" value="UVRD_HELICASE_ATP_BIND"/>
    <property type="match status" value="1"/>
</dbReference>
<evidence type="ECO:0000256" key="3">
    <source>
        <dbReference type="ARBA" id="ARBA00022763"/>
    </source>
</evidence>
<dbReference type="PANTHER" id="PTHR11070">
    <property type="entry name" value="UVRD / RECB / PCRA DNA HELICASE FAMILY MEMBER"/>
    <property type="match status" value="1"/>
</dbReference>
<dbReference type="Gene3D" id="3.90.320.10">
    <property type="match status" value="1"/>
</dbReference>
<dbReference type="EC" id="5.6.2.4" evidence="12"/>
<dbReference type="InterPro" id="IPR011335">
    <property type="entry name" value="Restrct_endonuc-II-like"/>
</dbReference>
<keyword evidence="4 14" id="KW-0378">Hydrolase</keyword>
<evidence type="ECO:0000256" key="2">
    <source>
        <dbReference type="ARBA" id="ARBA00022741"/>
    </source>
</evidence>
<feature type="domain" description="UvrD-like helicase C-terminal" evidence="16">
    <location>
        <begin position="493"/>
        <end position="771"/>
    </location>
</feature>
<evidence type="ECO:0000256" key="1">
    <source>
        <dbReference type="ARBA" id="ARBA00022722"/>
    </source>
</evidence>
<evidence type="ECO:0000256" key="4">
    <source>
        <dbReference type="ARBA" id="ARBA00022801"/>
    </source>
</evidence>
<organism evidence="17 18">
    <name type="scientific">Candidatus Borkfalkia avicola</name>
    <dbReference type="NCBI Taxonomy" id="2838503"/>
    <lineage>
        <taxon>Bacteria</taxon>
        <taxon>Bacillati</taxon>
        <taxon>Bacillota</taxon>
        <taxon>Clostridia</taxon>
        <taxon>Christensenellales</taxon>
        <taxon>Christensenellaceae</taxon>
        <taxon>Candidatus Borkfalkia</taxon>
    </lineage>
</organism>
<dbReference type="GO" id="GO:0005524">
    <property type="term" value="F:ATP binding"/>
    <property type="evidence" value="ECO:0007669"/>
    <property type="project" value="UniProtKB-UniRule"/>
</dbReference>
<dbReference type="Pfam" id="PF00580">
    <property type="entry name" value="UvrD-helicase"/>
    <property type="match status" value="1"/>
</dbReference>
<dbReference type="GO" id="GO:0000725">
    <property type="term" value="P:recombinational repair"/>
    <property type="evidence" value="ECO:0007669"/>
    <property type="project" value="TreeGrafter"/>
</dbReference>
<dbReference type="AlphaFoldDB" id="A0A9D2D5B3"/>
<dbReference type="GO" id="GO:0004527">
    <property type="term" value="F:exonuclease activity"/>
    <property type="evidence" value="ECO:0007669"/>
    <property type="project" value="UniProtKB-KW"/>
</dbReference>
<keyword evidence="8" id="KW-0238">DNA-binding</keyword>
<dbReference type="Gene3D" id="3.40.50.300">
    <property type="entry name" value="P-loop containing nucleotide triphosphate hydrolases"/>
    <property type="match status" value="3"/>
</dbReference>
<reference evidence="17" key="2">
    <citation type="submission" date="2021-04" db="EMBL/GenBank/DDBJ databases">
        <authorList>
            <person name="Gilroy R."/>
        </authorList>
    </citation>
    <scope>NUCLEOTIDE SEQUENCE</scope>
    <source>
        <strain evidence="17">CHK192-19661</strain>
    </source>
</reference>
<dbReference type="SUPFAM" id="SSF52980">
    <property type="entry name" value="Restriction endonuclease-like"/>
    <property type="match status" value="1"/>
</dbReference>
<dbReference type="Pfam" id="PF13361">
    <property type="entry name" value="UvrD_C"/>
    <property type="match status" value="1"/>
</dbReference>
<feature type="binding site" evidence="14">
    <location>
        <begin position="24"/>
        <end position="31"/>
    </location>
    <ligand>
        <name>ATP</name>
        <dbReference type="ChEBI" id="CHEBI:30616"/>
    </ligand>
</feature>
<evidence type="ECO:0000256" key="6">
    <source>
        <dbReference type="ARBA" id="ARBA00022839"/>
    </source>
</evidence>
<protein>
    <recommendedName>
        <fullName evidence="12">DNA 3'-5' helicase</fullName>
        <ecNumber evidence="12">5.6.2.4</ecNumber>
    </recommendedName>
</protein>
<evidence type="ECO:0000256" key="13">
    <source>
        <dbReference type="ARBA" id="ARBA00048988"/>
    </source>
</evidence>